<dbReference type="Proteomes" id="UP000230002">
    <property type="component" value="Unassembled WGS sequence"/>
</dbReference>
<reference evidence="2 3" key="1">
    <citation type="journal article" date="2015" name="Sci. Rep.">
        <title>Chromosome-level genome map provides insights into diverse defense mechanisms in the medicinal fungus Ganoderma sinense.</title>
        <authorList>
            <person name="Zhu Y."/>
            <person name="Xu J."/>
            <person name="Sun C."/>
            <person name="Zhou S."/>
            <person name="Xu H."/>
            <person name="Nelson D.R."/>
            <person name="Qian J."/>
            <person name="Song J."/>
            <person name="Luo H."/>
            <person name="Xiang L."/>
            <person name="Li Y."/>
            <person name="Xu Z."/>
            <person name="Ji A."/>
            <person name="Wang L."/>
            <person name="Lu S."/>
            <person name="Hayward A."/>
            <person name="Sun W."/>
            <person name="Li X."/>
            <person name="Schwartz D.C."/>
            <person name="Wang Y."/>
            <person name="Chen S."/>
        </authorList>
    </citation>
    <scope>NUCLEOTIDE SEQUENCE [LARGE SCALE GENOMIC DNA]</scope>
    <source>
        <strain evidence="2 3">ZZ0214-1</strain>
    </source>
</reference>
<evidence type="ECO:0000313" key="2">
    <source>
        <dbReference type="EMBL" id="PIL26006.1"/>
    </source>
</evidence>
<sequence length="110" mass="11821">MTFEFAVRPASTACPEPYPARPVPSVLTPIPIPVVWHPIPRMPHGFGTSTAPLIRSSRRRGARTTLGPPGLPSRGTQHFNTSGNVAGTSVACPGLRELRLRPTKSTNTRT</sequence>
<dbReference type="EMBL" id="AYKW01000045">
    <property type="protein sequence ID" value="PIL26006.1"/>
    <property type="molecule type" value="Genomic_DNA"/>
</dbReference>
<dbReference type="AlphaFoldDB" id="A0A2G8RWW0"/>
<name>A0A2G8RWW0_9APHY</name>
<proteinExistence type="predicted"/>
<protein>
    <submittedName>
        <fullName evidence="2">Uncharacterized protein</fullName>
    </submittedName>
</protein>
<organism evidence="2 3">
    <name type="scientific">Ganoderma sinense ZZ0214-1</name>
    <dbReference type="NCBI Taxonomy" id="1077348"/>
    <lineage>
        <taxon>Eukaryota</taxon>
        <taxon>Fungi</taxon>
        <taxon>Dikarya</taxon>
        <taxon>Basidiomycota</taxon>
        <taxon>Agaricomycotina</taxon>
        <taxon>Agaricomycetes</taxon>
        <taxon>Polyporales</taxon>
        <taxon>Polyporaceae</taxon>
        <taxon>Ganoderma</taxon>
    </lineage>
</organism>
<gene>
    <name evidence="2" type="ORF">GSI_11760</name>
</gene>
<accession>A0A2G8RWW0</accession>
<comment type="caution">
    <text evidence="2">The sequence shown here is derived from an EMBL/GenBank/DDBJ whole genome shotgun (WGS) entry which is preliminary data.</text>
</comment>
<feature type="compositionally biased region" description="Polar residues" evidence="1">
    <location>
        <begin position="74"/>
        <end position="87"/>
    </location>
</feature>
<evidence type="ECO:0000313" key="3">
    <source>
        <dbReference type="Proteomes" id="UP000230002"/>
    </source>
</evidence>
<feature type="region of interest" description="Disordered" evidence="1">
    <location>
        <begin position="45"/>
        <end position="110"/>
    </location>
</feature>
<evidence type="ECO:0000256" key="1">
    <source>
        <dbReference type="SAM" id="MobiDB-lite"/>
    </source>
</evidence>
<keyword evidence="3" id="KW-1185">Reference proteome</keyword>